<evidence type="ECO:0000313" key="2">
    <source>
        <dbReference type="EMBL" id="KAJ2841664.1"/>
    </source>
</evidence>
<dbReference type="InterPro" id="IPR000782">
    <property type="entry name" value="FAS1_domain"/>
</dbReference>
<dbReference type="SUPFAM" id="SSF82153">
    <property type="entry name" value="FAS1 domain"/>
    <property type="match status" value="1"/>
</dbReference>
<dbReference type="Proteomes" id="UP001139887">
    <property type="component" value="Unassembled WGS sequence"/>
</dbReference>
<proteinExistence type="predicted"/>
<dbReference type="AlphaFoldDB" id="A0A9W8LXE7"/>
<protein>
    <recommendedName>
        <fullName evidence="1">FAS1 domain-containing protein</fullName>
    </recommendedName>
</protein>
<feature type="domain" description="FAS1" evidence="1">
    <location>
        <begin position="14"/>
        <end position="148"/>
    </location>
</feature>
<evidence type="ECO:0000313" key="3">
    <source>
        <dbReference type="Proteomes" id="UP001139887"/>
    </source>
</evidence>
<sequence length="149" mass="16145">MAEPYMFDSGGQGKPQLSDILGKEKSASIALDAILRSEALVRAISGASTDFTNGLTLLLPTNSAFQSLDSIPDDLELVMKRHFIPQVVTPQQMEKGTTVFAYERVASLRFSAVHGKVYVQADRRPPVEVKGAGTHASGGTYFLIDQLFV</sequence>
<organism evidence="2 3">
    <name type="scientific">Coemansia brasiliensis</name>
    <dbReference type="NCBI Taxonomy" id="2650707"/>
    <lineage>
        <taxon>Eukaryota</taxon>
        <taxon>Fungi</taxon>
        <taxon>Fungi incertae sedis</taxon>
        <taxon>Zoopagomycota</taxon>
        <taxon>Kickxellomycotina</taxon>
        <taxon>Kickxellomycetes</taxon>
        <taxon>Kickxellales</taxon>
        <taxon>Kickxellaceae</taxon>
        <taxon>Coemansia</taxon>
    </lineage>
</organism>
<dbReference type="InterPro" id="IPR036378">
    <property type="entry name" value="FAS1_dom_sf"/>
</dbReference>
<reference evidence="2" key="1">
    <citation type="submission" date="2022-07" db="EMBL/GenBank/DDBJ databases">
        <title>Phylogenomic reconstructions and comparative analyses of Kickxellomycotina fungi.</title>
        <authorList>
            <person name="Reynolds N.K."/>
            <person name="Stajich J.E."/>
            <person name="Barry K."/>
            <person name="Grigoriev I.V."/>
            <person name="Crous P."/>
            <person name="Smith M.E."/>
        </authorList>
    </citation>
    <scope>NUCLEOTIDE SEQUENCE</scope>
    <source>
        <strain evidence="2">NRRL 1566</strain>
    </source>
</reference>
<dbReference type="Gene3D" id="2.30.180.10">
    <property type="entry name" value="FAS1 domain"/>
    <property type="match status" value="1"/>
</dbReference>
<accession>A0A9W8LXE7</accession>
<name>A0A9W8LXE7_9FUNG</name>
<dbReference type="PROSITE" id="PS50213">
    <property type="entry name" value="FAS1"/>
    <property type="match status" value="1"/>
</dbReference>
<evidence type="ECO:0000259" key="1">
    <source>
        <dbReference type="PROSITE" id="PS50213"/>
    </source>
</evidence>
<gene>
    <name evidence="2" type="ORF">IWW36_006184</name>
</gene>
<dbReference type="OrthoDB" id="5551751at2759"/>
<dbReference type="EMBL" id="JANBUW010002093">
    <property type="protein sequence ID" value="KAJ2841664.1"/>
    <property type="molecule type" value="Genomic_DNA"/>
</dbReference>
<comment type="caution">
    <text evidence="2">The sequence shown here is derived from an EMBL/GenBank/DDBJ whole genome shotgun (WGS) entry which is preliminary data.</text>
</comment>
<dbReference type="Pfam" id="PF02469">
    <property type="entry name" value="Fasciclin"/>
    <property type="match status" value="1"/>
</dbReference>
<keyword evidence="3" id="KW-1185">Reference proteome</keyword>